<dbReference type="CDD" id="cd11614">
    <property type="entry name" value="SAF_CpaB_FlgA_like"/>
    <property type="match status" value="1"/>
</dbReference>
<dbReference type="EMBL" id="CP003466">
    <property type="protein sequence ID" value="AFT68482.1"/>
    <property type="molecule type" value="Genomic_DNA"/>
</dbReference>
<evidence type="ECO:0000313" key="3">
    <source>
        <dbReference type="EMBL" id="AFT68482.1"/>
    </source>
</evidence>
<evidence type="ECO:0000313" key="4">
    <source>
        <dbReference type="Proteomes" id="UP000006286"/>
    </source>
</evidence>
<accession>K0C9R2</accession>
<dbReference type="STRING" id="930169.B5T_00194"/>
<dbReference type="InterPro" id="IPR031571">
    <property type="entry name" value="RcpC_dom"/>
</dbReference>
<proteinExistence type="predicted"/>
<dbReference type="InterPro" id="IPR017592">
    <property type="entry name" value="Pilus_assmbl_Flp-typ_CpaB"/>
</dbReference>
<keyword evidence="4" id="KW-1185">Reference proteome</keyword>
<dbReference type="Pfam" id="PF16976">
    <property type="entry name" value="RcpC"/>
    <property type="match status" value="1"/>
</dbReference>
<dbReference type="AlphaFoldDB" id="K0C9R2"/>
<protein>
    <recommendedName>
        <fullName evidence="2">SAF domain-containing protein</fullName>
    </recommendedName>
</protein>
<dbReference type="PATRIC" id="fig|930169.3.peg.192"/>
<reference evidence="3 4" key="1">
    <citation type="journal article" date="2012" name="J. Bacteriol.">
        <title>Complete genome sequence of Alcanivorax dieselolei type strain B5.</title>
        <authorList>
            <person name="Lai Q."/>
            <person name="Li W."/>
            <person name="Shao Z."/>
        </authorList>
    </citation>
    <scope>NUCLEOTIDE SEQUENCE [LARGE SCALE GENOMIC DNA]</scope>
    <source>
        <strain evidence="4">DSM 16502 / CGMCC 1.3690 / B-5</strain>
    </source>
</reference>
<dbReference type="NCBIfam" id="TIGR03177">
    <property type="entry name" value="pilus_cpaB"/>
    <property type="match status" value="1"/>
</dbReference>
<dbReference type="KEGG" id="adi:B5T_00194"/>
<feature type="domain" description="SAF" evidence="2">
    <location>
        <begin position="48"/>
        <end position="108"/>
    </location>
</feature>
<dbReference type="Proteomes" id="UP000006286">
    <property type="component" value="Chromosome"/>
</dbReference>
<name>K0C9R2_ALCDB</name>
<dbReference type="eggNOG" id="COG3745">
    <property type="taxonomic scope" value="Bacteria"/>
</dbReference>
<evidence type="ECO:0000259" key="2">
    <source>
        <dbReference type="SMART" id="SM00858"/>
    </source>
</evidence>
<dbReference type="SMART" id="SM00858">
    <property type="entry name" value="SAF"/>
    <property type="match status" value="1"/>
</dbReference>
<gene>
    <name evidence="3" type="ordered locus">B5T_00194</name>
</gene>
<dbReference type="Pfam" id="PF08666">
    <property type="entry name" value="SAF"/>
    <property type="match status" value="1"/>
</dbReference>
<organism evidence="3 4">
    <name type="scientific">Alcanivorax dieselolei (strain DSM 16502 / CGMCC 1.3690 / MCCC 1A00001 / B-5)</name>
    <name type="common">Alloalcanivorax dieselolei</name>
    <dbReference type="NCBI Taxonomy" id="930169"/>
    <lineage>
        <taxon>Bacteria</taxon>
        <taxon>Pseudomonadati</taxon>
        <taxon>Pseudomonadota</taxon>
        <taxon>Gammaproteobacteria</taxon>
        <taxon>Oceanospirillales</taxon>
        <taxon>Alcanivoracaceae</taxon>
        <taxon>Alloalcanivorax</taxon>
    </lineage>
</organism>
<dbReference type="InterPro" id="IPR013974">
    <property type="entry name" value="SAF"/>
</dbReference>
<feature type="region of interest" description="Disordered" evidence="1">
    <location>
        <begin position="276"/>
        <end position="307"/>
    </location>
</feature>
<feature type="compositionally biased region" description="Polar residues" evidence="1">
    <location>
        <begin position="298"/>
        <end position="307"/>
    </location>
</feature>
<dbReference type="HOGENOM" id="CLU_972554_0_0_6"/>
<evidence type="ECO:0000256" key="1">
    <source>
        <dbReference type="SAM" id="MobiDB-lite"/>
    </source>
</evidence>
<sequence>MLPALLLSVLAVILAFIGLAREPESSDTSTPGVVMQVTEEQIEEALKHSYWVASRELNIGATISDDDFRKVGVSVPLAEAVPSDKPVKGKLLRRNVREGEILSKSHLQASNRLARAVPAGFRAFSIGIDDVVATGGLLQPGDLVDVLAHFKNGGGDDSQPTAMVLLNSIEVMAVYGKLEDTPTDPEAEQQQRRGRNATAVLAVPREELPKLFLADSNGDLRLALAGESQHKKAPQEGQDELEVAQVEAGGVEGAGEKDISEDPMLMIKISDLFPEKKKAQPVRRAPASRGQRVEVYEGSTSRSTYVH</sequence>